<proteinExistence type="predicted"/>
<sequence>MLEEELMKKKEFLEGRKSRASRLASREGEIVFQFGFELGSMPPGVEEDCKLFPLSIVHRGDVLTFLHSWKRSTGSPDHSWTLMNQISCDKEARK</sequence>
<evidence type="ECO:0000313" key="1">
    <source>
        <dbReference type="EMBL" id="RZF42638.1"/>
    </source>
</evidence>
<gene>
    <name evidence="1" type="ORF">LSTR_LSTR001433</name>
</gene>
<name>A0A482XAZ1_LAOST</name>
<dbReference type="Proteomes" id="UP000291343">
    <property type="component" value="Unassembled WGS sequence"/>
</dbReference>
<dbReference type="EMBL" id="QKKF02014716">
    <property type="protein sequence ID" value="RZF42638.1"/>
    <property type="molecule type" value="Genomic_DNA"/>
</dbReference>
<dbReference type="InParanoid" id="A0A482XAZ1"/>
<organism evidence="1 2">
    <name type="scientific">Laodelphax striatellus</name>
    <name type="common">Small brown planthopper</name>
    <name type="synonym">Delphax striatella</name>
    <dbReference type="NCBI Taxonomy" id="195883"/>
    <lineage>
        <taxon>Eukaryota</taxon>
        <taxon>Metazoa</taxon>
        <taxon>Ecdysozoa</taxon>
        <taxon>Arthropoda</taxon>
        <taxon>Hexapoda</taxon>
        <taxon>Insecta</taxon>
        <taxon>Pterygota</taxon>
        <taxon>Neoptera</taxon>
        <taxon>Paraneoptera</taxon>
        <taxon>Hemiptera</taxon>
        <taxon>Auchenorrhyncha</taxon>
        <taxon>Fulgoroidea</taxon>
        <taxon>Delphacidae</taxon>
        <taxon>Criomorphinae</taxon>
        <taxon>Laodelphax</taxon>
    </lineage>
</organism>
<accession>A0A482XAZ1</accession>
<evidence type="ECO:0000313" key="2">
    <source>
        <dbReference type="Proteomes" id="UP000291343"/>
    </source>
</evidence>
<dbReference type="AlphaFoldDB" id="A0A482XAZ1"/>
<keyword evidence="2" id="KW-1185">Reference proteome</keyword>
<comment type="caution">
    <text evidence="1">The sequence shown here is derived from an EMBL/GenBank/DDBJ whole genome shotgun (WGS) entry which is preliminary data.</text>
</comment>
<protein>
    <submittedName>
        <fullName evidence="1">Uncharacterized protein</fullName>
    </submittedName>
</protein>
<reference evidence="1 2" key="1">
    <citation type="journal article" date="2017" name="Gigascience">
        <title>Genome sequence of the small brown planthopper, Laodelphax striatellus.</title>
        <authorList>
            <person name="Zhu J."/>
            <person name="Jiang F."/>
            <person name="Wang X."/>
            <person name="Yang P."/>
            <person name="Bao Y."/>
            <person name="Zhao W."/>
            <person name="Wang W."/>
            <person name="Lu H."/>
            <person name="Wang Q."/>
            <person name="Cui N."/>
            <person name="Li J."/>
            <person name="Chen X."/>
            <person name="Luo L."/>
            <person name="Yu J."/>
            <person name="Kang L."/>
            <person name="Cui F."/>
        </authorList>
    </citation>
    <scope>NUCLEOTIDE SEQUENCE [LARGE SCALE GENOMIC DNA]</scope>
    <source>
        <strain evidence="1">Lst14</strain>
    </source>
</reference>